<feature type="coiled-coil region" evidence="2">
    <location>
        <begin position="2254"/>
        <end position="2312"/>
    </location>
</feature>
<dbReference type="InterPro" id="IPR003409">
    <property type="entry name" value="MORN"/>
</dbReference>
<dbReference type="OrthoDB" id="270720at2759"/>
<dbReference type="GO" id="GO:0005829">
    <property type="term" value="C:cytosol"/>
    <property type="evidence" value="ECO:0007669"/>
    <property type="project" value="TreeGrafter"/>
</dbReference>
<dbReference type="SUPFAM" id="SSF82185">
    <property type="entry name" value="Histone H3 K4-specific methyltransferase SET7/9 N-terminal domain"/>
    <property type="match status" value="2"/>
</dbReference>
<feature type="compositionally biased region" description="Low complexity" evidence="3">
    <location>
        <begin position="79"/>
        <end position="91"/>
    </location>
</feature>
<dbReference type="Gene3D" id="2.20.110.10">
    <property type="entry name" value="Histone H3 K4-specific methyltransferase SET7/9 N-terminal domain"/>
    <property type="match status" value="5"/>
</dbReference>
<feature type="coiled-coil region" evidence="2">
    <location>
        <begin position="697"/>
        <end position="732"/>
    </location>
</feature>
<dbReference type="InterPro" id="IPR036322">
    <property type="entry name" value="WD40_repeat_dom_sf"/>
</dbReference>
<proteinExistence type="predicted"/>
<dbReference type="SMART" id="SM00698">
    <property type="entry name" value="MORN"/>
    <property type="match status" value="9"/>
</dbReference>
<name>A0A0V0R5A0_PSEPJ</name>
<comment type="caution">
    <text evidence="4">The sequence shown here is derived from an EMBL/GenBank/DDBJ whole genome shotgun (WGS) entry which is preliminary data.</text>
</comment>
<dbReference type="Pfam" id="PF02493">
    <property type="entry name" value="MORN"/>
    <property type="match status" value="9"/>
</dbReference>
<feature type="coiled-coil region" evidence="2">
    <location>
        <begin position="1720"/>
        <end position="1765"/>
    </location>
</feature>
<organism evidence="4 5">
    <name type="scientific">Pseudocohnilembus persalinus</name>
    <name type="common">Ciliate</name>
    <dbReference type="NCBI Taxonomy" id="266149"/>
    <lineage>
        <taxon>Eukaryota</taxon>
        <taxon>Sar</taxon>
        <taxon>Alveolata</taxon>
        <taxon>Ciliophora</taxon>
        <taxon>Intramacronucleata</taxon>
        <taxon>Oligohymenophorea</taxon>
        <taxon>Scuticociliatia</taxon>
        <taxon>Philasterida</taxon>
        <taxon>Pseudocohnilembidae</taxon>
        <taxon>Pseudocohnilembus</taxon>
    </lineage>
</organism>
<dbReference type="PANTHER" id="PTHR43215:SF14">
    <property type="entry name" value="RADIAL SPOKE HEAD 1 HOMOLOG"/>
    <property type="match status" value="1"/>
</dbReference>
<sequence length="2343" mass="279950">MKNYTFIIPCQNPGIPLPQTEGALPVYQEEKLNRTFPENLQQQHMIQNEQNKEQFFDSNDQSQNDSQLKLKEQQYQINSQNQQQNLNYSSKNSKKESKHQVDYKNLNNSYDKNKLYNEICSQYKIQANQETENKDIKSYYNIQNDSNINNNINDNNNTNNNINYNMQNKDYPDDQNNFNYNENNINNNLLHNSGQIKNHIFSLAQSLYQNNETQQQILQQKQSQLSQQNNKKNDLNSSEKEGHNFQEQQQIKQVFTQKKQDQFQNWDENKQINQNQQQNLNQDNQQNEELFLKKNKEMQNYFSQQDKKEQLDISDNQNIQYQKSFTFTSGAVYSGEWLKGMRHGQGIQQWPDGSKYEGQWQEHKAHGKGKFIHVDGDFYDGEWENDKANGFGIYVHHKNKAKYEGYWKDDLQDGQGEENWQDGSKYKGEYKEGKKNGQGTYWWPNGSTYTGEWENNKMVGFGYYTWNDGRTYSGTWENNKMHGKGVFKWKDGRKYEGQYMYDKRHGFGIYFWNDNRRYEGQWEYGKQHGLGKYIYQDGSFKIGIWSEGKRKEWLNQQQIQQMQQQLDQQEYINLIQKIQNNQFNQTNNAQPQNVTIRMITSSLNDKQSNASENDIRKSNTSNNNNISSNNGQQNDKNSSQNKSKQTDNSSSLDEKFKNSVDNCSNEIDFNKLKQESVFDPNRHITASQKQEQQFELENEQEEDVDPIENNLEEIEKQQLEQYENLIQMKKEQKLLNESELVTVLNLAQSFDLNYLEGTKIQKLESIKQKICQDHQINQNKFKYTCLEVNLENEVIILGTSIGWIFYYFENTIKVYEKPSFLVHGSNITYVTALSIKEDQLLAGFNDGHIVLYDQEDFNIIKIVDYHYKQNASINFIKFFPQTYDKKQYFFVSDSSNSIYTSKFSQQSFFNKKITYVPKIQEELDDYINSLEIDTLFNFIAYTDQKTLYIKKIHKSDNNDGFKLYHITEIDISNFKGQELNNFPQIKFLSLNYKLDEFNYPTDDIAEGVELFVGYGMEFRVYYLKDYDFQETKLYYIHNDLSKNPQEQSILYFNFLKSDTVVYIDGKKHLSLVSLDNFKSRQEIEQEQIKKKKIEKSKNYERQYMIKPKDVIQREQDKIKNGAQRKGGQIRDTLDNQTEEQRYKDYEESDNITFKLNSSVIYQNDSQFDRQYKSYEHTFISSQDGLILCLAEDSCYQFTLVSFEQWLEKQLQKCSRYTLSDWKFLMYLAWKLYKNDRTSLFSDIYKSKKEDKQNYLSPYIKIIIKKFITNTISDIQSNIIPSDEQIQNEQSHNIIMKQQQLNQTYQNQVNLLIINLDTNQVDLDEIYKICKESILEQSYNYILANKNELYIVIVGNSYTKYLEYKNRHEQDQQKNEAVHKESQKLIKKTLFYIKYLLQGNLFLNEKMDLTQRKKAIIDITTFWLQGSILKEFLNEITVDTLRQLLILFQDPVKEILEKMDLHDFQEQLIDQNIEKANKQNYLPKINFPLNYYQSQSVFKVFFLIIKNSLDLTNEKNKRLFNYFIFEYINFGHQLKLDEALEIALFISSSKEWKKRMPYFKRDKIDEIILKDKIIERIINGDQGIHFQELFKLDTEGEFNLIESQQNITDQQNLSEEQKVKIQKTIHRRKIYVQFVKDNKGIFTAQEQFKLEKDPQYVEQMAEDIYYKIKKLKLNIYDTDFIKSTVFIFKSLNNYEKCLDKYINNRQPKIRNKVVEYIDDLLESFMEKIDGYEEQKQMVQEQLQQVNKEQQKEFLQIIENLDKQKQQYENFKNIVINFIQNNIPKLLEADQDYTKFLLEKYCNLHFEQLVFKLKESNMNQLCYKLLKRKFWENYPYHGFNNKLLKLYFELMCIVDKQHVINNLKEGNFQDIYQSLFEICEKTNCLAGKAYLQDKGGDSKSAILTYYQLGQEELESIMDRSDIIDLDILNQEKIKNTQQLNVIQYTVIQETLRICISNSQNENEGHQQLWLVLLDKLIGLQQGLQIGIQKLFQKAFEQVINAMFSYLDKKEVIDSISHILQQNVDTQNLQENLRNIIHNRFQSCKFEKKLSQHFTEQLFQQQYQKRDILYDQQAKAQQFQRGICQKCGFLVIIPLKYAQEMIELECQPKNRQNIIKLNQMYRACENLKVDFKYYFCGHLYHKECDDAIIFTPVEVHQGEQQDNDFSELNKNLQRELQQQKLKQSVQQQQNQKTQKEIFEGHNVCGYCLLNNVNTQISFEIIKQEQKQAKKNNGITVNFNTTLHFNNKNNAKQKVQYNKNLEMIAENYKQKQLQIEEEKEEEIQKPKTKVQILREKKKEEMMREELKTQKKQQNIKKITRIDNIQQRKTDQRQQYQKKKFNTIRGYF</sequence>
<evidence type="ECO:0000313" key="4">
    <source>
        <dbReference type="EMBL" id="KRX09651.1"/>
    </source>
</evidence>
<feature type="compositionally biased region" description="Low complexity" evidence="3">
    <location>
        <begin position="618"/>
        <end position="630"/>
    </location>
</feature>
<dbReference type="Proteomes" id="UP000054937">
    <property type="component" value="Unassembled WGS sequence"/>
</dbReference>
<dbReference type="Pfam" id="PF23410">
    <property type="entry name" value="Beta-prop_VPS8"/>
    <property type="match status" value="1"/>
</dbReference>
<dbReference type="SUPFAM" id="SSF50978">
    <property type="entry name" value="WD40 repeat-like"/>
    <property type="match status" value="1"/>
</dbReference>
<evidence type="ECO:0000313" key="5">
    <source>
        <dbReference type="Proteomes" id="UP000054937"/>
    </source>
</evidence>
<dbReference type="InParanoid" id="A0A0V0R5A0"/>
<feature type="compositionally biased region" description="Polar residues" evidence="3">
    <location>
        <begin position="631"/>
        <end position="651"/>
    </location>
</feature>
<feature type="region of interest" description="Disordered" evidence="3">
    <location>
        <begin position="214"/>
        <end position="246"/>
    </location>
</feature>
<reference evidence="4 5" key="1">
    <citation type="journal article" date="2015" name="Sci. Rep.">
        <title>Genome of the facultative scuticociliatosis pathogen Pseudocohnilembus persalinus provides insight into its virulence through horizontal gene transfer.</title>
        <authorList>
            <person name="Xiong J."/>
            <person name="Wang G."/>
            <person name="Cheng J."/>
            <person name="Tian M."/>
            <person name="Pan X."/>
            <person name="Warren A."/>
            <person name="Jiang C."/>
            <person name="Yuan D."/>
            <person name="Miao W."/>
        </authorList>
    </citation>
    <scope>NUCLEOTIDE SEQUENCE [LARGE SCALE GENOMIC DNA]</scope>
    <source>
        <strain evidence="4">36N120E</strain>
    </source>
</reference>
<feature type="compositionally biased region" description="Basic and acidic residues" evidence="3">
    <location>
        <begin position="93"/>
        <end position="102"/>
    </location>
</feature>
<dbReference type="EMBL" id="LDAU01000045">
    <property type="protein sequence ID" value="KRX09651.1"/>
    <property type="molecule type" value="Genomic_DNA"/>
</dbReference>
<gene>
    <name evidence="4" type="ORF">PPERSA_09321</name>
</gene>
<dbReference type="OMA" id="HIMEARP"/>
<keyword evidence="2" id="KW-0175">Coiled coil</keyword>
<feature type="compositionally biased region" description="Basic and acidic residues" evidence="3">
    <location>
        <begin position="231"/>
        <end position="244"/>
    </location>
</feature>
<protein>
    <submittedName>
        <fullName evidence="4">WD40-repeat-containing domain</fullName>
    </submittedName>
</protein>
<feature type="region of interest" description="Disordered" evidence="3">
    <location>
        <begin position="604"/>
        <end position="657"/>
    </location>
</feature>
<accession>A0A0V0R5A0</accession>
<evidence type="ECO:0000256" key="2">
    <source>
        <dbReference type="SAM" id="Coils"/>
    </source>
</evidence>
<dbReference type="PANTHER" id="PTHR43215">
    <property type="entry name" value="RADIAL SPOKE HEAD 1 HOMOLOG"/>
    <property type="match status" value="1"/>
</dbReference>
<feature type="region of interest" description="Disordered" evidence="3">
    <location>
        <begin position="79"/>
        <end position="106"/>
    </location>
</feature>
<evidence type="ECO:0000256" key="3">
    <source>
        <dbReference type="SAM" id="MobiDB-lite"/>
    </source>
</evidence>
<keyword evidence="1" id="KW-0677">Repeat</keyword>
<feature type="region of interest" description="Disordered" evidence="3">
    <location>
        <begin position="1120"/>
        <end position="1143"/>
    </location>
</feature>
<keyword evidence="5" id="KW-1185">Reference proteome</keyword>
<evidence type="ECO:0000256" key="1">
    <source>
        <dbReference type="ARBA" id="ARBA00022737"/>
    </source>
</evidence>
<feature type="compositionally biased region" description="Low complexity" evidence="3">
    <location>
        <begin position="214"/>
        <end position="230"/>
    </location>
</feature>